<evidence type="ECO:0000256" key="1">
    <source>
        <dbReference type="ARBA" id="ARBA00001966"/>
    </source>
</evidence>
<dbReference type="CDD" id="cd01335">
    <property type="entry name" value="Radical_SAM"/>
    <property type="match status" value="1"/>
</dbReference>
<dbReference type="SFLD" id="SFLDG01067">
    <property type="entry name" value="SPASM/twitch_domain_containing"/>
    <property type="match status" value="1"/>
</dbReference>
<evidence type="ECO:0000313" key="9">
    <source>
        <dbReference type="EMBL" id="SHH98728.1"/>
    </source>
</evidence>
<comment type="similarity">
    <text evidence="7">Belongs to the radical SAM superfamily. Anaerobic sulfatase-maturating enzyme family.</text>
</comment>
<dbReference type="EMBL" id="FQXP01000008">
    <property type="protein sequence ID" value="SHH98728.1"/>
    <property type="molecule type" value="Genomic_DNA"/>
</dbReference>
<keyword evidence="6" id="KW-0411">Iron-sulfur</keyword>
<dbReference type="InterPro" id="IPR007197">
    <property type="entry name" value="rSAM"/>
</dbReference>
<dbReference type="Gene3D" id="3.20.20.70">
    <property type="entry name" value="Aldolase class I"/>
    <property type="match status" value="1"/>
</dbReference>
<dbReference type="PANTHER" id="PTHR43273">
    <property type="entry name" value="ANAEROBIC SULFATASE-MATURATING ENZYME HOMOLOG ASLB-RELATED"/>
    <property type="match status" value="1"/>
</dbReference>
<keyword evidence="2" id="KW-0004">4Fe-4S</keyword>
<proteinExistence type="inferred from homology"/>
<dbReference type="STRING" id="1121306.SAMN02745196_02218"/>
<keyword evidence="3" id="KW-0949">S-adenosyl-L-methionine</keyword>
<evidence type="ECO:0000256" key="4">
    <source>
        <dbReference type="ARBA" id="ARBA00022723"/>
    </source>
</evidence>
<dbReference type="GO" id="GO:0046872">
    <property type="term" value="F:metal ion binding"/>
    <property type="evidence" value="ECO:0007669"/>
    <property type="project" value="UniProtKB-KW"/>
</dbReference>
<evidence type="ECO:0000256" key="6">
    <source>
        <dbReference type="ARBA" id="ARBA00023014"/>
    </source>
</evidence>
<dbReference type="RefSeq" id="WP_072832080.1">
    <property type="nucleotide sequence ID" value="NZ_FQXP01000008.1"/>
</dbReference>
<dbReference type="InterPro" id="IPR058240">
    <property type="entry name" value="rSAM_sf"/>
</dbReference>
<dbReference type="GO" id="GO:0051539">
    <property type="term" value="F:4 iron, 4 sulfur cluster binding"/>
    <property type="evidence" value="ECO:0007669"/>
    <property type="project" value="UniProtKB-KW"/>
</dbReference>
<dbReference type="Proteomes" id="UP000184526">
    <property type="component" value="Unassembled WGS sequence"/>
</dbReference>
<dbReference type="SFLD" id="SFLDG01386">
    <property type="entry name" value="main_SPASM_domain-containing"/>
    <property type="match status" value="1"/>
</dbReference>
<keyword evidence="5" id="KW-0408">Iron</keyword>
<dbReference type="InterPro" id="IPR000385">
    <property type="entry name" value="MoaA_NifB_PqqE_Fe-S-bd_CS"/>
</dbReference>
<dbReference type="InterPro" id="IPR023867">
    <property type="entry name" value="Sulphatase_maturase_rSAM"/>
</dbReference>
<dbReference type="PANTHER" id="PTHR43273:SF3">
    <property type="entry name" value="ANAEROBIC SULFATASE-MATURATING ENZYME HOMOLOG ASLB-RELATED"/>
    <property type="match status" value="1"/>
</dbReference>
<evidence type="ECO:0000256" key="5">
    <source>
        <dbReference type="ARBA" id="ARBA00023004"/>
    </source>
</evidence>
<dbReference type="GO" id="GO:0016491">
    <property type="term" value="F:oxidoreductase activity"/>
    <property type="evidence" value="ECO:0007669"/>
    <property type="project" value="InterPro"/>
</dbReference>
<dbReference type="PROSITE" id="PS01305">
    <property type="entry name" value="MOAA_NIFB_PQQE"/>
    <property type="match status" value="1"/>
</dbReference>
<accession>A0A1M5XGR8</accession>
<evidence type="ECO:0000256" key="7">
    <source>
        <dbReference type="ARBA" id="ARBA00023601"/>
    </source>
</evidence>
<dbReference type="SFLD" id="SFLDS00029">
    <property type="entry name" value="Radical_SAM"/>
    <property type="match status" value="1"/>
</dbReference>
<dbReference type="OrthoDB" id="9808591at2"/>
<name>A0A1M5XGR8_9CLOT</name>
<comment type="cofactor">
    <cofactor evidence="1">
        <name>[4Fe-4S] cluster</name>
        <dbReference type="ChEBI" id="CHEBI:49883"/>
    </cofactor>
</comment>
<sequence>MNININPKILLFSTEKNKYIFDNVSGNIIPHTEEIFFTINNFLKLSKSQLIHDLKEKFNINDIESENVYLYINNLVHNGCFFCNSTHRDIDCKEESFKTPISQLILVLTEQCNIRCKYCIYSEHYPNIMEYSNESMDFETAKLAIDQYMNLYNEKKKYGYRKKAIVSFYGGEPFLKFDLIKEVIDYCNTKGYDVRYYATTNGTIMTDEVVECIVNNDFIVTFSVDGHKEQHNRNRVFAGDKGTFDLVLNNILKLQEYKRERNINQLITFNCTYDYYSDLNKIITFFEENYDKFDPFNVMFGPVNKLDTTYYDYCKESFNKGIIKEDINTAGKSYNELIEKLSNKDNTDCAESRILNSFFASLSIIKRRPRGIIELHSNACIPSNKIAVSPKGEYYICERINQMFKIGDINSGIDWDRCSELLNQYMGVLEENCSDCNVSRLCDSCYIHFIKDDNNLEFNEEFCKEKKMVIPKTLSIIYTLLEKNPKVFEMGLDNSDQESLFEFYQVMR</sequence>
<feature type="domain" description="Radical SAM core" evidence="8">
    <location>
        <begin position="107"/>
        <end position="261"/>
    </location>
</feature>
<dbReference type="Pfam" id="PF04055">
    <property type="entry name" value="Radical_SAM"/>
    <property type="match status" value="1"/>
</dbReference>
<gene>
    <name evidence="9" type="ORF">SAMN02745196_02218</name>
</gene>
<keyword evidence="10" id="KW-1185">Reference proteome</keyword>
<keyword evidence="4" id="KW-0479">Metal-binding</keyword>
<reference evidence="9 10" key="1">
    <citation type="submission" date="2016-11" db="EMBL/GenBank/DDBJ databases">
        <authorList>
            <person name="Jaros S."/>
            <person name="Januszkiewicz K."/>
            <person name="Wedrychowicz H."/>
        </authorList>
    </citation>
    <scope>NUCLEOTIDE SEQUENCE [LARGE SCALE GENOMIC DNA]</scope>
    <source>
        <strain evidence="9 10">DSM 3089</strain>
    </source>
</reference>
<organism evidence="9 10">
    <name type="scientific">Clostridium collagenovorans DSM 3089</name>
    <dbReference type="NCBI Taxonomy" id="1121306"/>
    <lineage>
        <taxon>Bacteria</taxon>
        <taxon>Bacillati</taxon>
        <taxon>Bacillota</taxon>
        <taxon>Clostridia</taxon>
        <taxon>Eubacteriales</taxon>
        <taxon>Clostridiaceae</taxon>
        <taxon>Clostridium</taxon>
    </lineage>
</organism>
<dbReference type="SFLD" id="SFLDG01384">
    <property type="entry name" value="thioether_bond_formation_requi"/>
    <property type="match status" value="1"/>
</dbReference>
<evidence type="ECO:0000256" key="2">
    <source>
        <dbReference type="ARBA" id="ARBA00022485"/>
    </source>
</evidence>
<evidence type="ECO:0000256" key="3">
    <source>
        <dbReference type="ARBA" id="ARBA00022691"/>
    </source>
</evidence>
<dbReference type="InterPro" id="IPR013785">
    <property type="entry name" value="Aldolase_TIM"/>
</dbReference>
<dbReference type="AlphaFoldDB" id="A0A1M5XGR8"/>
<evidence type="ECO:0000313" key="10">
    <source>
        <dbReference type="Proteomes" id="UP000184526"/>
    </source>
</evidence>
<dbReference type="SUPFAM" id="SSF102114">
    <property type="entry name" value="Radical SAM enzymes"/>
    <property type="match status" value="1"/>
</dbReference>
<protein>
    <recommendedName>
        <fullName evidence="8">Radical SAM core domain-containing protein</fullName>
    </recommendedName>
</protein>
<evidence type="ECO:0000259" key="8">
    <source>
        <dbReference type="Pfam" id="PF04055"/>
    </source>
</evidence>